<evidence type="ECO:0000313" key="4">
    <source>
        <dbReference type="Proteomes" id="UP000789901"/>
    </source>
</evidence>
<dbReference type="PROSITE" id="PS50048">
    <property type="entry name" value="ZN2_CY6_FUNGAL_2"/>
    <property type="match status" value="1"/>
</dbReference>
<keyword evidence="1" id="KW-0539">Nucleus</keyword>
<protein>
    <submittedName>
        <fullName evidence="3">2435_t:CDS:1</fullName>
    </submittedName>
</protein>
<feature type="domain" description="Zn(2)-C6 fungal-type" evidence="2">
    <location>
        <begin position="15"/>
        <end position="45"/>
    </location>
</feature>
<dbReference type="Gene3D" id="4.10.240.10">
    <property type="entry name" value="Zn(2)-C6 fungal-type DNA-binding domain"/>
    <property type="match status" value="1"/>
</dbReference>
<dbReference type="InterPro" id="IPR036864">
    <property type="entry name" value="Zn2-C6_fun-type_DNA-bd_sf"/>
</dbReference>
<evidence type="ECO:0000313" key="3">
    <source>
        <dbReference type="EMBL" id="CAG8843894.1"/>
    </source>
</evidence>
<proteinExistence type="predicted"/>
<reference evidence="3 4" key="1">
    <citation type="submission" date="2021-06" db="EMBL/GenBank/DDBJ databases">
        <authorList>
            <person name="Kallberg Y."/>
            <person name="Tangrot J."/>
            <person name="Rosling A."/>
        </authorList>
    </citation>
    <scope>NUCLEOTIDE SEQUENCE [LARGE SCALE GENOMIC DNA]</scope>
    <source>
        <strain evidence="3 4">120-4 pot B 10/14</strain>
    </source>
</reference>
<organism evidence="3 4">
    <name type="scientific">Gigaspora margarita</name>
    <dbReference type="NCBI Taxonomy" id="4874"/>
    <lineage>
        <taxon>Eukaryota</taxon>
        <taxon>Fungi</taxon>
        <taxon>Fungi incertae sedis</taxon>
        <taxon>Mucoromycota</taxon>
        <taxon>Glomeromycotina</taxon>
        <taxon>Glomeromycetes</taxon>
        <taxon>Diversisporales</taxon>
        <taxon>Gigasporaceae</taxon>
        <taxon>Gigaspora</taxon>
    </lineage>
</organism>
<dbReference type="InterPro" id="IPR001138">
    <property type="entry name" value="Zn2Cys6_DnaBD"/>
</dbReference>
<dbReference type="SUPFAM" id="SSF57701">
    <property type="entry name" value="Zn2/Cys6 DNA-binding domain"/>
    <property type="match status" value="1"/>
</dbReference>
<dbReference type="EMBL" id="CAJVQB010073915">
    <property type="protein sequence ID" value="CAG8843894.1"/>
    <property type="molecule type" value="Genomic_DNA"/>
</dbReference>
<dbReference type="Proteomes" id="UP000789901">
    <property type="component" value="Unassembled WGS sequence"/>
</dbReference>
<accession>A0ABN7WZJ1</accession>
<dbReference type="PROSITE" id="PS00463">
    <property type="entry name" value="ZN2_CY6_FUNGAL_1"/>
    <property type="match status" value="1"/>
</dbReference>
<keyword evidence="4" id="KW-1185">Reference proteome</keyword>
<dbReference type="Pfam" id="PF00172">
    <property type="entry name" value="Zn_clus"/>
    <property type="match status" value="1"/>
</dbReference>
<dbReference type="SMART" id="SM00066">
    <property type="entry name" value="GAL4"/>
    <property type="match status" value="1"/>
</dbReference>
<evidence type="ECO:0000259" key="2">
    <source>
        <dbReference type="PROSITE" id="PS50048"/>
    </source>
</evidence>
<name>A0ABN7WZJ1_GIGMA</name>
<gene>
    <name evidence="3" type="ORF">GMARGA_LOCUS36786</name>
</gene>
<dbReference type="CDD" id="cd00067">
    <property type="entry name" value="GAL4"/>
    <property type="match status" value="1"/>
</dbReference>
<comment type="caution">
    <text evidence="3">The sequence shown here is derived from an EMBL/GenBank/DDBJ whole genome shotgun (WGS) entry which is preliminary data.</text>
</comment>
<evidence type="ECO:0000256" key="1">
    <source>
        <dbReference type="ARBA" id="ARBA00023242"/>
    </source>
</evidence>
<sequence length="442" mass="52163">MSLRVILRVPHVLMACDYCRKKRKKCIMTNFGCENCLRHDENCTFTASFKKRGRKSKKKQINTSIDFPFIHSDRQSHHSLKPTQMHLPTKKNFINFDKQETQRQNFHQQSQLTTSPVIKPAQQTYTLPNTEFDDSSFMSLLRKMSLEQVKKVLSVLIERCEISLNILEEKRDILNQEKNYQSPLYLLQFGFDDSRFKAMIEKLLVEDIKETLSILERRCNILKQALNQEQVYHLPKPIHTMPHVGLNSVAYLEPDPLLDFPFMLELAQAQLPTKNNINFPFIHSDKEIQRQNFNQQSQFITSVVRPTQQTNTRTLPNVEFDNSKVTELLRKMSLEQVKEYLFCLVKRCEILFFHILERRDTSKQENYYYFLVHLPQFGFDDSRFKATIGKFSIGDVKEALSALERRCDLLKQSLNRPANFFNEQDLLNRCPMDFFSEQILPL</sequence>
<dbReference type="InterPro" id="IPR050797">
    <property type="entry name" value="Carb_Metab_Trans_Reg"/>
</dbReference>
<dbReference type="PANTHER" id="PTHR31668">
    <property type="entry name" value="GLUCOSE TRANSPORT TRANSCRIPTION REGULATOR RGT1-RELATED-RELATED"/>
    <property type="match status" value="1"/>
</dbReference>